<evidence type="ECO:0000256" key="2">
    <source>
        <dbReference type="ARBA" id="ARBA00022741"/>
    </source>
</evidence>
<sequence>MSELLNTCPNLQADCDRLLELLNAEPKLRSFDITPVQTSLRKAVSPTFEIVFAGPFSAGKSMLINALLERELLYSAQGHATGTICRVAYAEPDRERAVLTFYTEGEIQKQVTDISDRLRLGRNIDINNPTSIQEGIQFAHQIIEQEGGEGRSQRAREANGLKLLLQGRQQNAAHIHPTVNNSFSMDGLGFGTIAEASEYARQGPNSAVLKKIEYYCHHPLLAGGNVLIDTPGIDAPIKEHAELAYRCINDPEASAVIVVYQIAASGEIIQEEIELLERIKSNPGLRDRVFHVINRIDQTWFDADLREKVNNTIAKSFYSPPDRVYRTSGLLGFYGSQLLKCSDRDRYGLDSIFANEISKLKQRTDAPKFISEFLRYCIFSYKLPSKFRIQLDTDKTPLESYELILQRYGHELIQHMIKDSEVETFRSDISRYLREEKYPQLLEQLVSDLQNVCINLSNLYQPELYELKQQPNDIEALKQTKLLDLSQELKTAGDEFYRHIDQFLNRVKGGQSPEAEQDYKRLKNNLVTSLEQLLRQFSVATIYQQALDSHPTNSVVPVMGILAEAFYYLANGLKKTLVESSQEVIKNLFKQLRREIYQQPYYRELFRLLGNDSGIDQMLAKLEEEVLISITTVARIECDRYVREREDFYDDTQGVMKLREVLRKACNTFDASSMFEAETELRELLKMDFVHKIKKTIEVTYRAAIATAITEPLLTAAKQHSQEILQQQQQAREHLGKTLEKEAAESIKHNAAKLKELEAKIAMYNEAVTGINHCLEQQGRDRQKLPLIL</sequence>
<evidence type="ECO:0000256" key="1">
    <source>
        <dbReference type="ARBA" id="ARBA00004370"/>
    </source>
</evidence>
<dbReference type="GO" id="GO:0003924">
    <property type="term" value="F:GTPase activity"/>
    <property type="evidence" value="ECO:0007669"/>
    <property type="project" value="InterPro"/>
</dbReference>
<dbReference type="AlphaFoldDB" id="A0A3B7MC49"/>
<keyword evidence="3" id="KW-0378">Hydrolase</keyword>
<keyword evidence="9" id="KW-1185">Reference proteome</keyword>
<dbReference type="RefSeq" id="WP_181494731.1">
    <property type="nucleotide sequence ID" value="NZ_CP032152.1"/>
</dbReference>
<dbReference type="InterPro" id="IPR027417">
    <property type="entry name" value="P-loop_NTPase"/>
</dbReference>
<dbReference type="EMBL" id="CP032152">
    <property type="protein sequence ID" value="AXY68199.1"/>
    <property type="molecule type" value="Genomic_DNA"/>
</dbReference>
<dbReference type="PANTHER" id="PTHR10465">
    <property type="entry name" value="TRANSMEMBRANE GTPASE FZO1"/>
    <property type="match status" value="1"/>
</dbReference>
<evidence type="ECO:0000256" key="3">
    <source>
        <dbReference type="ARBA" id="ARBA00022801"/>
    </source>
</evidence>
<reference evidence="9" key="1">
    <citation type="submission" date="2018-09" db="EMBL/GenBank/DDBJ databases">
        <title>Complete genome sequence of thermophilic cyanobacteria strain Thermosynechococcus elongatus PKUAC-SCTE542.</title>
        <authorList>
            <person name="Liang Y."/>
            <person name="Tang J."/>
            <person name="Daroch M."/>
        </authorList>
    </citation>
    <scope>NUCLEOTIDE SEQUENCE [LARGE SCALE GENOMIC DNA]</scope>
    <source>
        <strain evidence="9">E542</strain>
    </source>
</reference>
<dbReference type="Proteomes" id="UP000261812">
    <property type="component" value="Chromosome"/>
</dbReference>
<evidence type="ECO:0000256" key="6">
    <source>
        <dbReference type="SAM" id="Coils"/>
    </source>
</evidence>
<organism evidence="8 9">
    <name type="scientific">Thermosynechococcus sichuanensis E542</name>
    <dbReference type="NCBI Taxonomy" id="2016101"/>
    <lineage>
        <taxon>Bacteria</taxon>
        <taxon>Bacillati</taxon>
        <taxon>Cyanobacteriota</taxon>
        <taxon>Cyanophyceae</taxon>
        <taxon>Acaryochloridales</taxon>
        <taxon>Thermosynechococcaceae</taxon>
        <taxon>Thermosynechococcus</taxon>
        <taxon>Thermosynechococcus sichuanensis</taxon>
    </lineage>
</organism>
<keyword evidence="6" id="KW-0175">Coiled coil</keyword>
<dbReference type="InterPro" id="IPR027094">
    <property type="entry name" value="Mitofusin_fam"/>
</dbReference>
<dbReference type="PANTHER" id="PTHR10465:SF0">
    <property type="entry name" value="SARCALUMENIN"/>
    <property type="match status" value="1"/>
</dbReference>
<comment type="subcellular location">
    <subcellularLocation>
        <location evidence="1">Membrane</location>
    </subcellularLocation>
</comment>
<evidence type="ECO:0000313" key="9">
    <source>
        <dbReference type="Proteomes" id="UP000261812"/>
    </source>
</evidence>
<evidence type="ECO:0000259" key="7">
    <source>
        <dbReference type="Pfam" id="PF00350"/>
    </source>
</evidence>
<keyword evidence="2" id="KW-0547">Nucleotide-binding</keyword>
<dbReference type="GO" id="GO:0016020">
    <property type="term" value="C:membrane"/>
    <property type="evidence" value="ECO:0007669"/>
    <property type="project" value="UniProtKB-SubCell"/>
</dbReference>
<keyword evidence="4" id="KW-0342">GTP-binding</keyword>
<name>A0A3B7MC49_9CYAN</name>
<dbReference type="InterPro" id="IPR045063">
    <property type="entry name" value="Dynamin_N"/>
</dbReference>
<protein>
    <submittedName>
        <fullName evidence="8">Dynamin-like GTPase family protein</fullName>
    </submittedName>
</protein>
<feature type="coiled-coil region" evidence="6">
    <location>
        <begin position="725"/>
        <end position="767"/>
    </location>
</feature>
<gene>
    <name evidence="8" type="ORF">D3A95_09155</name>
</gene>
<dbReference type="KEGG" id="tsq:D3A95_09155"/>
<dbReference type="Pfam" id="PF00350">
    <property type="entry name" value="Dynamin_N"/>
    <property type="match status" value="1"/>
</dbReference>
<feature type="domain" description="Dynamin N-terminal" evidence="7">
    <location>
        <begin position="50"/>
        <end position="294"/>
    </location>
</feature>
<dbReference type="GO" id="GO:0005525">
    <property type="term" value="F:GTP binding"/>
    <property type="evidence" value="ECO:0007669"/>
    <property type="project" value="UniProtKB-KW"/>
</dbReference>
<keyword evidence="5" id="KW-0472">Membrane</keyword>
<dbReference type="SUPFAM" id="SSF52540">
    <property type="entry name" value="P-loop containing nucleoside triphosphate hydrolases"/>
    <property type="match status" value="1"/>
</dbReference>
<evidence type="ECO:0000313" key="8">
    <source>
        <dbReference type="EMBL" id="AXY68199.1"/>
    </source>
</evidence>
<proteinExistence type="predicted"/>
<dbReference type="Gene3D" id="3.40.50.300">
    <property type="entry name" value="P-loop containing nucleotide triphosphate hydrolases"/>
    <property type="match status" value="1"/>
</dbReference>
<accession>A0A3B7MC49</accession>
<evidence type="ECO:0000256" key="5">
    <source>
        <dbReference type="ARBA" id="ARBA00023136"/>
    </source>
</evidence>
<evidence type="ECO:0000256" key="4">
    <source>
        <dbReference type="ARBA" id="ARBA00023134"/>
    </source>
</evidence>